<evidence type="ECO:0000256" key="1">
    <source>
        <dbReference type="SAM" id="MobiDB-lite"/>
    </source>
</evidence>
<reference evidence="2 3" key="1">
    <citation type="submission" date="2013-04" db="EMBL/GenBank/DDBJ databases">
        <title>The Genome Sequence of Bacteroides massiliensis dnLKV3.</title>
        <authorList>
            <consortium name="The Broad Institute Genomics Platform"/>
            <consortium name="The Broad Institute Genome Sequencing Center for Infectious Disease"/>
            <person name="Earl A."/>
            <person name="Xavier R."/>
            <person name="Kuhn K."/>
            <person name="Stappenbeck T."/>
            <person name="Walker B."/>
            <person name="Young S."/>
            <person name="Zeng Q."/>
            <person name="Gargeya S."/>
            <person name="Fitzgerald M."/>
            <person name="Haas B."/>
            <person name="Abouelleil A."/>
            <person name="Allen A.W."/>
            <person name="Alvarado L."/>
            <person name="Arachchi H.M."/>
            <person name="Berlin A.M."/>
            <person name="Chapman S.B."/>
            <person name="Gainer-Dewar J."/>
            <person name="Goldberg J."/>
            <person name="Griggs A."/>
            <person name="Gujja S."/>
            <person name="Hansen M."/>
            <person name="Howarth C."/>
            <person name="Imamovic A."/>
            <person name="Ireland A."/>
            <person name="Larimer J."/>
            <person name="McCowan C."/>
            <person name="Murphy C."/>
            <person name="Pearson M."/>
            <person name="Poon T.W."/>
            <person name="Priest M."/>
            <person name="Roberts A."/>
            <person name="Saif S."/>
            <person name="Shea T."/>
            <person name="Sisk P."/>
            <person name="Sykes S."/>
            <person name="Wortman J."/>
            <person name="Nusbaum C."/>
            <person name="Birren B."/>
        </authorList>
    </citation>
    <scope>NUCLEOTIDE SEQUENCE [LARGE SCALE GENOMIC DNA]</scope>
    <source>
        <strain evidence="3">dnLKV3</strain>
    </source>
</reference>
<dbReference type="Proteomes" id="UP000014200">
    <property type="component" value="Unassembled WGS sequence"/>
</dbReference>
<feature type="compositionally biased region" description="Basic and acidic residues" evidence="1">
    <location>
        <begin position="30"/>
        <end position="39"/>
    </location>
</feature>
<organism evidence="2 3">
    <name type="scientific">Phocaeicola sartorii</name>
    <dbReference type="NCBI Taxonomy" id="671267"/>
    <lineage>
        <taxon>Bacteria</taxon>
        <taxon>Pseudomonadati</taxon>
        <taxon>Bacteroidota</taxon>
        <taxon>Bacteroidia</taxon>
        <taxon>Bacteroidales</taxon>
        <taxon>Bacteroidaceae</taxon>
        <taxon>Phocaeicola</taxon>
    </lineage>
</organism>
<evidence type="ECO:0000313" key="2">
    <source>
        <dbReference type="EMBL" id="EOS16615.1"/>
    </source>
</evidence>
<gene>
    <name evidence="2" type="ORF">C802_00294</name>
</gene>
<evidence type="ECO:0000313" key="3">
    <source>
        <dbReference type="Proteomes" id="UP000014200"/>
    </source>
</evidence>
<protein>
    <submittedName>
        <fullName evidence="2">Uncharacterized protein</fullName>
    </submittedName>
</protein>
<dbReference type="HOGENOM" id="CLU_1871266_0_0_10"/>
<proteinExistence type="predicted"/>
<feature type="region of interest" description="Disordered" evidence="1">
    <location>
        <begin position="24"/>
        <end position="47"/>
    </location>
</feature>
<sequence>MEAPAADDVAGTVTRRLQFHESELAVAGVEPERAPDKRRGGYSSEPYAHPLVYAGHVHHHENHEQREKSAGEDEQVPAFEALEFRAASYPLVYLVFRHGQRKNERRIVAATIRKMQAPNQEAAVLEVSGSPDENFE</sequence>
<accession>R9IDZ2</accession>
<dbReference type="AlphaFoldDB" id="R9IDZ2"/>
<keyword evidence="3" id="KW-1185">Reference proteome</keyword>
<dbReference type="STRING" id="1235788.C802_00294"/>
<dbReference type="EMBL" id="ASSP01000003">
    <property type="protein sequence ID" value="EOS16615.1"/>
    <property type="molecule type" value="Genomic_DNA"/>
</dbReference>
<comment type="caution">
    <text evidence="2">The sequence shown here is derived from an EMBL/GenBank/DDBJ whole genome shotgun (WGS) entry which is preliminary data.</text>
</comment>
<name>R9IDZ2_9BACT</name>